<comment type="cofactor">
    <cofactor evidence="2">
        <name>Mg(2+)</name>
        <dbReference type="ChEBI" id="CHEBI:18420"/>
    </cofactor>
</comment>
<evidence type="ECO:0000256" key="3">
    <source>
        <dbReference type="ARBA" id="ARBA00022723"/>
    </source>
</evidence>
<dbReference type="PANTHER" id="PTHR43275:SF1">
    <property type="entry name" value="D-MALATE DEHYDROGENASE [DECARBOXYLATING]"/>
    <property type="match status" value="1"/>
</dbReference>
<dbReference type="InterPro" id="IPR050501">
    <property type="entry name" value="ICDH/IPMDH"/>
</dbReference>
<dbReference type="Gene3D" id="3.40.718.10">
    <property type="entry name" value="Isopropylmalate Dehydrogenase"/>
    <property type="match status" value="1"/>
</dbReference>
<evidence type="ECO:0000256" key="7">
    <source>
        <dbReference type="SAM" id="MobiDB-lite"/>
    </source>
</evidence>
<dbReference type="PATRIC" id="fig|1008153.3.peg.2153"/>
<dbReference type="PROSITE" id="PS00470">
    <property type="entry name" value="IDH_IMDH"/>
    <property type="match status" value="1"/>
</dbReference>
<name>A0A151ACU3_9EURY</name>
<evidence type="ECO:0000256" key="1">
    <source>
        <dbReference type="ARBA" id="ARBA00001936"/>
    </source>
</evidence>
<evidence type="ECO:0000256" key="2">
    <source>
        <dbReference type="ARBA" id="ARBA00001946"/>
    </source>
</evidence>
<keyword evidence="10" id="KW-1185">Reference proteome</keyword>
<dbReference type="GO" id="GO:0000287">
    <property type="term" value="F:magnesium ion binding"/>
    <property type="evidence" value="ECO:0007669"/>
    <property type="project" value="InterPro"/>
</dbReference>
<feature type="region of interest" description="Disordered" evidence="7">
    <location>
        <begin position="326"/>
        <end position="351"/>
    </location>
</feature>
<dbReference type="OrthoDB" id="6813at2157"/>
<evidence type="ECO:0000256" key="4">
    <source>
        <dbReference type="ARBA" id="ARBA00023002"/>
    </source>
</evidence>
<dbReference type="Pfam" id="PF00180">
    <property type="entry name" value="Iso_dh"/>
    <property type="match status" value="1"/>
</dbReference>
<keyword evidence="4 9" id="KW-0560">Oxidoreductase</keyword>
<dbReference type="Proteomes" id="UP000075321">
    <property type="component" value="Unassembled WGS sequence"/>
</dbReference>
<dbReference type="InterPro" id="IPR024084">
    <property type="entry name" value="IsoPropMal-DH-like_dom"/>
</dbReference>
<evidence type="ECO:0000313" key="9">
    <source>
        <dbReference type="EMBL" id="KYH25443.1"/>
    </source>
</evidence>
<keyword evidence="3" id="KW-0479">Metal-binding</keyword>
<proteinExistence type="predicted"/>
<dbReference type="EMBL" id="LTAZ01000005">
    <property type="protein sequence ID" value="KYH25443.1"/>
    <property type="molecule type" value="Genomic_DNA"/>
</dbReference>
<dbReference type="SUPFAM" id="SSF53659">
    <property type="entry name" value="Isocitrate/Isopropylmalate dehydrogenase-like"/>
    <property type="match status" value="1"/>
</dbReference>
<gene>
    <name evidence="9" type="primary">leuB_1</name>
    <name evidence="9" type="ORF">HAPAU_21150</name>
</gene>
<dbReference type="GO" id="GO:0051287">
    <property type="term" value="F:NAD binding"/>
    <property type="evidence" value="ECO:0007669"/>
    <property type="project" value="InterPro"/>
</dbReference>
<protein>
    <submittedName>
        <fullName evidence="9">3-isopropylmalate/3-methylmalate dehydrogenase</fullName>
        <ecNumber evidence="9">1.1.1.-</ecNumber>
        <ecNumber evidence="9">1.1.1.83</ecNumber>
        <ecNumber evidence="9">1.1.1.85</ecNumber>
    </submittedName>
</protein>
<evidence type="ECO:0000313" key="10">
    <source>
        <dbReference type="Proteomes" id="UP000075321"/>
    </source>
</evidence>
<feature type="domain" description="Isopropylmalate dehydrogenase-like" evidence="8">
    <location>
        <begin position="4"/>
        <end position="347"/>
    </location>
</feature>
<evidence type="ECO:0000256" key="5">
    <source>
        <dbReference type="ARBA" id="ARBA00023027"/>
    </source>
</evidence>
<reference evidence="9 10" key="1">
    <citation type="submission" date="2016-02" db="EMBL/GenBank/DDBJ databases">
        <title>Genome sequence of Halalkalicoccus paucihalophilus DSM 24557.</title>
        <authorList>
            <person name="Poehlein A."/>
            <person name="Daniel R."/>
        </authorList>
    </citation>
    <scope>NUCLEOTIDE SEQUENCE [LARGE SCALE GENOMIC DNA]</scope>
    <source>
        <strain evidence="9 10">DSM 24557</strain>
    </source>
</reference>
<dbReference type="EC" id="1.1.1.85" evidence="9"/>
<evidence type="ECO:0000256" key="6">
    <source>
        <dbReference type="ARBA" id="ARBA00023211"/>
    </source>
</evidence>
<dbReference type="AlphaFoldDB" id="A0A151ACU3"/>
<dbReference type="PANTHER" id="PTHR43275">
    <property type="entry name" value="D-MALATE DEHYDROGENASE [DECARBOXYLATING]"/>
    <property type="match status" value="1"/>
</dbReference>
<dbReference type="GO" id="GO:0046553">
    <property type="term" value="F:D-malate dehydrogenase (decarboxylating) (NAD+) activity"/>
    <property type="evidence" value="ECO:0007669"/>
    <property type="project" value="UniProtKB-EC"/>
</dbReference>
<dbReference type="SMART" id="SM01329">
    <property type="entry name" value="Iso_dh"/>
    <property type="match status" value="1"/>
</dbReference>
<dbReference type="EC" id="1.1.1.-" evidence="9"/>
<dbReference type="GO" id="GO:0003862">
    <property type="term" value="F:3-isopropylmalate dehydrogenase activity"/>
    <property type="evidence" value="ECO:0007669"/>
    <property type="project" value="UniProtKB-EC"/>
</dbReference>
<sequence>MSYEITTIPGDGIGPEVVDATLPLFEEVAGNHGVEIEFTRYDWGSDRYLEEGTMMPEDGLDRIEGSDAILLGAVGHPEVPDHVTLHGLLLPIRKEFNQQVCERPSILFDGVESPLKGYEGGDVDFVVFRENTEGEYADVGGREHIGFDHEIAVQSSVFTRQGTEAILRAAFEAAEEREGHLTSITKSNAQAYSMVFWDDVVEEVREDYPDVEVESLLVDAASMDFIRRPEEFDVVVASNLFGDILTDIGAIVTGSMGLAPSGNVNRSGEYPSMFEPVHGSAPDITGQGVANPIATVLSGAMLFENVGEEEVSADLWSAVRELLADESAPTPPDLGGSAGTEEMVAALSDRL</sequence>
<keyword evidence="5" id="KW-0520">NAD</keyword>
<dbReference type="InterPro" id="IPR019818">
    <property type="entry name" value="IsoCit/isopropylmalate_DH_CS"/>
</dbReference>
<accession>A0A151ACU3</accession>
<organism evidence="9 10">
    <name type="scientific">Halalkalicoccus paucihalophilus</name>
    <dbReference type="NCBI Taxonomy" id="1008153"/>
    <lineage>
        <taxon>Archaea</taxon>
        <taxon>Methanobacteriati</taxon>
        <taxon>Methanobacteriota</taxon>
        <taxon>Stenosarchaea group</taxon>
        <taxon>Halobacteria</taxon>
        <taxon>Halobacteriales</taxon>
        <taxon>Halococcaceae</taxon>
        <taxon>Halalkalicoccus</taxon>
    </lineage>
</organism>
<dbReference type="EC" id="1.1.1.83" evidence="9"/>
<keyword evidence="6" id="KW-0464">Manganese</keyword>
<evidence type="ECO:0000259" key="8">
    <source>
        <dbReference type="SMART" id="SM01329"/>
    </source>
</evidence>
<comment type="caution">
    <text evidence="9">The sequence shown here is derived from an EMBL/GenBank/DDBJ whole genome shotgun (WGS) entry which is preliminary data.</text>
</comment>
<dbReference type="RefSeq" id="WP_066382257.1">
    <property type="nucleotide sequence ID" value="NZ_LTAZ01000005.1"/>
</dbReference>
<comment type="cofactor">
    <cofactor evidence="1">
        <name>Mn(2+)</name>
        <dbReference type="ChEBI" id="CHEBI:29035"/>
    </cofactor>
</comment>